<dbReference type="Pfam" id="PF04168">
    <property type="entry name" value="Alpha-E"/>
    <property type="match status" value="1"/>
</dbReference>
<evidence type="ECO:0000313" key="2">
    <source>
        <dbReference type="EMBL" id="KJF17227.1"/>
    </source>
</evidence>
<comment type="caution">
    <text evidence="2">The sequence shown here is derived from an EMBL/GenBank/DDBJ whole genome shotgun (WGS) entry which is preliminary data.</text>
</comment>
<dbReference type="Proteomes" id="UP000032360">
    <property type="component" value="Unassembled WGS sequence"/>
</dbReference>
<dbReference type="EMBL" id="JXYS01000061">
    <property type="protein sequence ID" value="KJF17227.1"/>
    <property type="molecule type" value="Genomic_DNA"/>
</dbReference>
<accession>A0A0D8HHG1</accession>
<organism evidence="2 3">
    <name type="scientific">Acidithrix ferrooxidans</name>
    <dbReference type="NCBI Taxonomy" id="1280514"/>
    <lineage>
        <taxon>Bacteria</taxon>
        <taxon>Bacillati</taxon>
        <taxon>Actinomycetota</taxon>
        <taxon>Acidimicrobiia</taxon>
        <taxon>Acidimicrobiales</taxon>
        <taxon>Acidimicrobiaceae</taxon>
        <taxon>Acidithrix</taxon>
    </lineage>
</organism>
<dbReference type="InterPro" id="IPR051680">
    <property type="entry name" value="ATP-dep_Glu-Cys_Ligase-2"/>
</dbReference>
<sequence length="321" mass="36964">MKNRFNIVLARTAESLFWMGRYLERSEATARLLDVHLHDLIGTTTTQQKRWTNEIQAMVAMEQIDEPFEALAMRLSIDRDHPSSIICCMEKAWENAKSARDAISLELWESINVTYSRLLRTFITDLGHSPHAYYAWIKDRSAAARGLGDTTMNRDQAWLFLHMGRAIEQIDLTTRLLRVKLLDPNEEDWVVVLRCIGGHEAYIRAVQRPVEKELAITFLLRETLFPKSVLYLNLQLESALLSLSRNIRDLNASDIIPPSLARLIARLSYPRVGEMTGSSLLERIDEITETQSDLFNLFNSTFFSPLRDLSKAIPQRSEVWI</sequence>
<evidence type="ECO:0000259" key="1">
    <source>
        <dbReference type="Pfam" id="PF04168"/>
    </source>
</evidence>
<evidence type="ECO:0000313" key="3">
    <source>
        <dbReference type="Proteomes" id="UP000032360"/>
    </source>
</evidence>
<dbReference type="RefSeq" id="WP_052605590.1">
    <property type="nucleotide sequence ID" value="NZ_JXYS01000061.1"/>
</dbReference>
<protein>
    <recommendedName>
        <fullName evidence="1">DUF403 domain-containing protein</fullName>
    </recommendedName>
</protein>
<dbReference type="PANTHER" id="PTHR34595:SF7">
    <property type="entry name" value="SLL1039 PROTEIN"/>
    <property type="match status" value="1"/>
</dbReference>
<dbReference type="OrthoDB" id="9803532at2"/>
<feature type="domain" description="DUF403" evidence="1">
    <location>
        <begin position="9"/>
        <end position="303"/>
    </location>
</feature>
<gene>
    <name evidence="2" type="ORF">AXFE_19400</name>
</gene>
<name>A0A0D8HHG1_9ACTN</name>
<proteinExistence type="predicted"/>
<dbReference type="InterPro" id="IPR007296">
    <property type="entry name" value="DUF403"/>
</dbReference>
<keyword evidence="3" id="KW-1185">Reference proteome</keyword>
<dbReference type="STRING" id="1280514.AXFE_19400"/>
<dbReference type="AlphaFoldDB" id="A0A0D8HHG1"/>
<reference evidence="2 3" key="1">
    <citation type="submission" date="2015-01" db="EMBL/GenBank/DDBJ databases">
        <title>Draft genome of the acidophilic iron oxidizer Acidithrix ferrooxidans strain Py-F3.</title>
        <authorList>
            <person name="Poehlein A."/>
            <person name="Eisen S."/>
            <person name="Schloemann M."/>
            <person name="Johnson B.D."/>
            <person name="Daniel R."/>
            <person name="Muehling M."/>
        </authorList>
    </citation>
    <scope>NUCLEOTIDE SEQUENCE [LARGE SCALE GENOMIC DNA]</scope>
    <source>
        <strain evidence="2 3">Py-F3</strain>
    </source>
</reference>
<dbReference type="PANTHER" id="PTHR34595">
    <property type="entry name" value="BLR5612 PROTEIN"/>
    <property type="match status" value="1"/>
</dbReference>